<name>R7V1H7_CAPTE</name>
<dbReference type="EMBL" id="AMQN01019590">
    <property type="status" value="NOT_ANNOTATED_CDS"/>
    <property type="molecule type" value="Genomic_DNA"/>
</dbReference>
<dbReference type="SUPFAM" id="SSF52058">
    <property type="entry name" value="L domain-like"/>
    <property type="match status" value="1"/>
</dbReference>
<dbReference type="AlphaFoldDB" id="R7V1H7"/>
<accession>R7V1H7</accession>
<protein>
    <submittedName>
        <fullName evidence="4 5">Uncharacterized protein</fullName>
    </submittedName>
</protein>
<evidence type="ECO:0000256" key="3">
    <source>
        <dbReference type="SAM" id="MobiDB-lite"/>
    </source>
</evidence>
<evidence type="ECO:0000313" key="6">
    <source>
        <dbReference type="Proteomes" id="UP000014760"/>
    </source>
</evidence>
<dbReference type="EnsemblMetazoa" id="CapteT208631">
    <property type="protein sequence ID" value="CapteP208631"/>
    <property type="gene ID" value="CapteG208631"/>
</dbReference>
<keyword evidence="6" id="KW-1185">Reference proteome</keyword>
<dbReference type="OMA" id="IDFFEDP"/>
<organism evidence="4">
    <name type="scientific">Capitella teleta</name>
    <name type="common">Polychaete worm</name>
    <dbReference type="NCBI Taxonomy" id="283909"/>
    <lineage>
        <taxon>Eukaryota</taxon>
        <taxon>Metazoa</taxon>
        <taxon>Spiralia</taxon>
        <taxon>Lophotrochozoa</taxon>
        <taxon>Annelida</taxon>
        <taxon>Polychaeta</taxon>
        <taxon>Sedentaria</taxon>
        <taxon>Scolecida</taxon>
        <taxon>Capitellidae</taxon>
        <taxon>Capitella</taxon>
    </lineage>
</organism>
<evidence type="ECO:0000256" key="2">
    <source>
        <dbReference type="ARBA" id="ARBA00022737"/>
    </source>
</evidence>
<dbReference type="PANTHER" id="PTHR48051:SF1">
    <property type="entry name" value="RAS SUPPRESSOR PROTEIN 1"/>
    <property type="match status" value="1"/>
</dbReference>
<dbReference type="GO" id="GO:0005737">
    <property type="term" value="C:cytoplasm"/>
    <property type="evidence" value="ECO:0007669"/>
    <property type="project" value="TreeGrafter"/>
</dbReference>
<dbReference type="EMBL" id="KB295975">
    <property type="protein sequence ID" value="ELU12419.1"/>
    <property type="molecule type" value="Genomic_DNA"/>
</dbReference>
<keyword evidence="2" id="KW-0677">Repeat</keyword>
<feature type="compositionally biased region" description="Polar residues" evidence="3">
    <location>
        <begin position="8"/>
        <end position="22"/>
    </location>
</feature>
<dbReference type="HOGENOM" id="CLU_045883_0_0_1"/>
<dbReference type="InterPro" id="IPR032675">
    <property type="entry name" value="LRR_dom_sf"/>
</dbReference>
<dbReference type="Proteomes" id="UP000014760">
    <property type="component" value="Unassembled WGS sequence"/>
</dbReference>
<keyword evidence="1" id="KW-0433">Leucine-rich repeat</keyword>
<evidence type="ECO:0000313" key="4">
    <source>
        <dbReference type="EMBL" id="ELU12419.1"/>
    </source>
</evidence>
<reference evidence="4 6" key="2">
    <citation type="journal article" date="2013" name="Nature">
        <title>Insights into bilaterian evolution from three spiralian genomes.</title>
        <authorList>
            <person name="Simakov O."/>
            <person name="Marletaz F."/>
            <person name="Cho S.J."/>
            <person name="Edsinger-Gonzales E."/>
            <person name="Havlak P."/>
            <person name="Hellsten U."/>
            <person name="Kuo D.H."/>
            <person name="Larsson T."/>
            <person name="Lv J."/>
            <person name="Arendt D."/>
            <person name="Savage R."/>
            <person name="Osoegawa K."/>
            <person name="de Jong P."/>
            <person name="Grimwood J."/>
            <person name="Chapman J.A."/>
            <person name="Shapiro H."/>
            <person name="Aerts A."/>
            <person name="Otillar R.P."/>
            <person name="Terry A.Y."/>
            <person name="Boore J.L."/>
            <person name="Grigoriev I.V."/>
            <person name="Lindberg D.R."/>
            <person name="Seaver E.C."/>
            <person name="Weisblat D.A."/>
            <person name="Putnam N.H."/>
            <person name="Rokhsar D.S."/>
        </authorList>
    </citation>
    <scope>NUCLEOTIDE SEQUENCE</scope>
    <source>
        <strain evidence="4 6">I ESC-2004</strain>
    </source>
</reference>
<proteinExistence type="predicted"/>
<evidence type="ECO:0000256" key="1">
    <source>
        <dbReference type="ARBA" id="ARBA00022614"/>
    </source>
</evidence>
<dbReference type="Gene3D" id="3.80.10.10">
    <property type="entry name" value="Ribonuclease Inhibitor"/>
    <property type="match status" value="1"/>
</dbReference>
<gene>
    <name evidence="4" type="ORF">CAPTEDRAFT_208631</name>
</gene>
<reference evidence="5" key="3">
    <citation type="submission" date="2015-06" db="UniProtKB">
        <authorList>
            <consortium name="EnsemblMetazoa"/>
        </authorList>
    </citation>
    <scope>IDENTIFICATION</scope>
</reference>
<dbReference type="InterPro" id="IPR050216">
    <property type="entry name" value="LRR_domain-containing"/>
</dbReference>
<evidence type="ECO:0000313" key="5">
    <source>
        <dbReference type="EnsemblMetazoa" id="CapteP208631"/>
    </source>
</evidence>
<feature type="region of interest" description="Disordered" evidence="3">
    <location>
        <begin position="1"/>
        <end position="22"/>
    </location>
</feature>
<dbReference type="STRING" id="283909.R7V1H7"/>
<dbReference type="OrthoDB" id="17912at2759"/>
<sequence>MENESRNSKGSQFTGFHSSSSASLTQDFHGYEFLLLRKFQSDPALCSKWGEKLLKKIDDDAYDFGEIPYCLWFLAVTLDRKKQRFLNFVRDQFKQARANKIPHSRETLLASYLNGHLFTELHLDGIFKYGDDNTLPLELFKCPSVRWLSLKYNYLDKIPADIGRMANLECLSLTNNKLQNKSIPYTLTFCYRLKNLLLDNNLLDALPGYLLKMPNLETVHRHGNHNYFKSTFMWYHTDVNERILAVSGTNDPSYREPERLQFWAAKAVIGSKIDFYTDPSVAPVLKDYIADIYTLFNVCGYCNRAKLTMQSGIVPNRTVSSFLISLISGFKVITFKNPYLGNTCVPFQHWACSLSCAMAIEIPAREEQIAAARELDKQYDSYIRDCQRQCRVSYTSCQRLSIRRRSRRWQASTSSVGQASPSLPDVEDAEQPPLELVAVAQGAPPSPSSASSISQLSTSCLGLPRPSCHCSVS</sequence>
<reference evidence="6" key="1">
    <citation type="submission" date="2012-12" db="EMBL/GenBank/DDBJ databases">
        <authorList>
            <person name="Hellsten U."/>
            <person name="Grimwood J."/>
            <person name="Chapman J.A."/>
            <person name="Shapiro H."/>
            <person name="Aerts A."/>
            <person name="Otillar R.P."/>
            <person name="Terry A.Y."/>
            <person name="Boore J.L."/>
            <person name="Simakov O."/>
            <person name="Marletaz F."/>
            <person name="Cho S.-J."/>
            <person name="Edsinger-Gonzales E."/>
            <person name="Havlak P."/>
            <person name="Kuo D.-H."/>
            <person name="Larsson T."/>
            <person name="Lv J."/>
            <person name="Arendt D."/>
            <person name="Savage R."/>
            <person name="Osoegawa K."/>
            <person name="de Jong P."/>
            <person name="Lindberg D.R."/>
            <person name="Seaver E.C."/>
            <person name="Weisblat D.A."/>
            <person name="Putnam N.H."/>
            <person name="Grigoriev I.V."/>
            <person name="Rokhsar D.S."/>
        </authorList>
    </citation>
    <scope>NUCLEOTIDE SEQUENCE</scope>
    <source>
        <strain evidence="6">I ESC-2004</strain>
    </source>
</reference>
<dbReference type="PANTHER" id="PTHR48051">
    <property type="match status" value="1"/>
</dbReference>